<sequence>MEKNDVNQKGHRMISPSRFAWLKQELLWHEREGRIQAEQVRAILSDYEVRGGLNFIRVLLVIGALLVGVGVLSFIAGNWSELPRIVKFLLILCGLVGAYVAGWRLERSYPKTAKSLYYIGLAIFGAGIFLIGQMFHFSSHYSQAFLAWAIGAIPLIFYLKDKWVALFAITLMGVYTSAAWDEGVDYPFLTLAMVPLSYWLNERVLGKSKLVLFFANGLAIYLIWATMGYFHLSGGVMSAVLLVLGVTMALLPSQRYAAVLKWQGGMVHGLAAVFLTFPEYWQVWERTFGFAGLGVLVAAAYLALILYWLKKGSLPAVIITCVLIFRFYLDLSYDFLPKSLYFLLAGGLLIGCGFWIERSRKKKGERA</sequence>
<feature type="transmembrane region" description="Helical" evidence="1">
    <location>
        <begin position="141"/>
        <end position="158"/>
    </location>
</feature>
<feature type="transmembrane region" description="Helical" evidence="1">
    <location>
        <begin position="339"/>
        <end position="356"/>
    </location>
</feature>
<gene>
    <name evidence="3" type="ORF">SAMN06265361_101662</name>
</gene>
<accession>A0AA45WK63</accession>
<evidence type="ECO:0000313" key="4">
    <source>
        <dbReference type="Proteomes" id="UP001157946"/>
    </source>
</evidence>
<feature type="transmembrane region" description="Helical" evidence="1">
    <location>
        <begin position="58"/>
        <end position="79"/>
    </location>
</feature>
<evidence type="ECO:0000259" key="2">
    <source>
        <dbReference type="Pfam" id="PF09925"/>
    </source>
</evidence>
<protein>
    <submittedName>
        <fullName evidence="3">Uncharacterized membrane protein</fullName>
    </submittedName>
</protein>
<name>A0AA45WK63_9BACL</name>
<feature type="domain" description="DUF2157" evidence="2">
    <location>
        <begin position="31"/>
        <end position="164"/>
    </location>
</feature>
<organism evidence="3 4">
    <name type="scientific">Laceyella tengchongensis</name>
    <dbReference type="NCBI Taxonomy" id="574699"/>
    <lineage>
        <taxon>Bacteria</taxon>
        <taxon>Bacillati</taxon>
        <taxon>Bacillota</taxon>
        <taxon>Bacilli</taxon>
        <taxon>Bacillales</taxon>
        <taxon>Thermoactinomycetaceae</taxon>
        <taxon>Laceyella</taxon>
    </lineage>
</organism>
<proteinExistence type="predicted"/>
<feature type="transmembrane region" description="Helical" evidence="1">
    <location>
        <begin position="265"/>
        <end position="281"/>
    </location>
</feature>
<feature type="transmembrane region" description="Helical" evidence="1">
    <location>
        <begin position="186"/>
        <end position="201"/>
    </location>
</feature>
<dbReference type="Pfam" id="PF09925">
    <property type="entry name" value="DUF2157"/>
    <property type="match status" value="1"/>
</dbReference>
<feature type="transmembrane region" description="Helical" evidence="1">
    <location>
        <begin position="163"/>
        <end position="180"/>
    </location>
</feature>
<keyword evidence="1" id="KW-1133">Transmembrane helix</keyword>
<feature type="transmembrane region" description="Helical" evidence="1">
    <location>
        <begin position="115"/>
        <end position="135"/>
    </location>
</feature>
<dbReference type="AlphaFoldDB" id="A0AA45WK63"/>
<keyword evidence="1" id="KW-0472">Membrane</keyword>
<dbReference type="InterPro" id="IPR018677">
    <property type="entry name" value="DUF2157"/>
</dbReference>
<dbReference type="Proteomes" id="UP001157946">
    <property type="component" value="Unassembled WGS sequence"/>
</dbReference>
<dbReference type="EMBL" id="FXTU01000001">
    <property type="protein sequence ID" value="SMP05961.1"/>
    <property type="molecule type" value="Genomic_DNA"/>
</dbReference>
<evidence type="ECO:0000313" key="3">
    <source>
        <dbReference type="EMBL" id="SMP05961.1"/>
    </source>
</evidence>
<dbReference type="RefSeq" id="WP_284723964.1">
    <property type="nucleotide sequence ID" value="NZ_FXTU01000001.1"/>
</dbReference>
<feature type="transmembrane region" description="Helical" evidence="1">
    <location>
        <begin position="85"/>
        <end position="103"/>
    </location>
</feature>
<feature type="transmembrane region" description="Helical" evidence="1">
    <location>
        <begin position="210"/>
        <end position="230"/>
    </location>
</feature>
<keyword evidence="1" id="KW-0812">Transmembrane</keyword>
<evidence type="ECO:0000256" key="1">
    <source>
        <dbReference type="SAM" id="Phobius"/>
    </source>
</evidence>
<keyword evidence="4" id="KW-1185">Reference proteome</keyword>
<feature type="transmembrane region" description="Helical" evidence="1">
    <location>
        <begin position="287"/>
        <end position="309"/>
    </location>
</feature>
<feature type="transmembrane region" description="Helical" evidence="1">
    <location>
        <begin position="316"/>
        <end position="333"/>
    </location>
</feature>
<reference evidence="3" key="1">
    <citation type="submission" date="2017-05" db="EMBL/GenBank/DDBJ databases">
        <authorList>
            <person name="Varghese N."/>
            <person name="Submissions S."/>
        </authorList>
    </citation>
    <scope>NUCLEOTIDE SEQUENCE</scope>
    <source>
        <strain evidence="3">DSM 45262</strain>
    </source>
</reference>
<feature type="transmembrane region" description="Helical" evidence="1">
    <location>
        <begin position="236"/>
        <end position="253"/>
    </location>
</feature>
<comment type="caution">
    <text evidence="3">The sequence shown here is derived from an EMBL/GenBank/DDBJ whole genome shotgun (WGS) entry which is preliminary data.</text>
</comment>